<comment type="caution">
    <text evidence="2">The sequence shown here is derived from an EMBL/GenBank/DDBJ whole genome shotgun (WGS) entry which is preliminary data.</text>
</comment>
<dbReference type="Gene3D" id="3.90.420.10">
    <property type="entry name" value="Oxidoreductase, molybdopterin-binding domain"/>
    <property type="match status" value="1"/>
</dbReference>
<accession>A0ABV0G1M5</accession>
<dbReference type="Proteomes" id="UP001495147">
    <property type="component" value="Unassembled WGS sequence"/>
</dbReference>
<protein>
    <submittedName>
        <fullName evidence="2">Molybdopterin-dependent oxidoreductase</fullName>
    </submittedName>
</protein>
<dbReference type="InterPro" id="IPR000572">
    <property type="entry name" value="OxRdtase_Mopterin-bd_dom"/>
</dbReference>
<gene>
    <name evidence="2" type="ORF">ABDJ85_09100</name>
</gene>
<dbReference type="InterPro" id="IPR008335">
    <property type="entry name" value="Mopterin_OxRdtase_euk"/>
</dbReference>
<evidence type="ECO:0000313" key="2">
    <source>
        <dbReference type="EMBL" id="MEO3691624.1"/>
    </source>
</evidence>
<dbReference type="SUPFAM" id="SSF56524">
    <property type="entry name" value="Oxidoreductase molybdopterin-binding domain"/>
    <property type="match status" value="1"/>
</dbReference>
<name>A0ABV0G1M5_9BURK</name>
<feature type="domain" description="Oxidoreductase molybdopterin-binding" evidence="1">
    <location>
        <begin position="31"/>
        <end position="167"/>
    </location>
</feature>
<dbReference type="PANTHER" id="PTHR43032:SF4">
    <property type="entry name" value="OXIDOREDUCTASE MOLYBDOPTERIN-BINDING DOMAIN-CONTAINING PROTEIN"/>
    <property type="match status" value="1"/>
</dbReference>
<evidence type="ECO:0000259" key="1">
    <source>
        <dbReference type="Pfam" id="PF00174"/>
    </source>
</evidence>
<keyword evidence="3" id="KW-1185">Reference proteome</keyword>
<dbReference type="Pfam" id="PF00174">
    <property type="entry name" value="Oxidored_molyb"/>
    <property type="match status" value="1"/>
</dbReference>
<dbReference type="InterPro" id="IPR036374">
    <property type="entry name" value="OxRdtase_Mopterin-bd_sf"/>
</dbReference>
<evidence type="ECO:0000313" key="3">
    <source>
        <dbReference type="Proteomes" id="UP001495147"/>
    </source>
</evidence>
<dbReference type="EMBL" id="JBDPZD010000002">
    <property type="protein sequence ID" value="MEO3691624.1"/>
    <property type="molecule type" value="Genomic_DNA"/>
</dbReference>
<dbReference type="PRINTS" id="PR00407">
    <property type="entry name" value="EUMOPTERIN"/>
</dbReference>
<organism evidence="2 3">
    <name type="scientific">Roseateles paludis</name>
    <dbReference type="NCBI Taxonomy" id="3145238"/>
    <lineage>
        <taxon>Bacteria</taxon>
        <taxon>Pseudomonadati</taxon>
        <taxon>Pseudomonadota</taxon>
        <taxon>Betaproteobacteria</taxon>
        <taxon>Burkholderiales</taxon>
        <taxon>Sphaerotilaceae</taxon>
        <taxon>Roseateles</taxon>
    </lineage>
</organism>
<dbReference type="RefSeq" id="WP_347704442.1">
    <property type="nucleotide sequence ID" value="NZ_JBDPZD010000002.1"/>
</dbReference>
<dbReference type="PANTHER" id="PTHR43032">
    <property type="entry name" value="PROTEIN-METHIONINE-SULFOXIDE REDUCTASE"/>
    <property type="match status" value="1"/>
</dbReference>
<reference evidence="2 3" key="1">
    <citation type="submission" date="2024-05" db="EMBL/GenBank/DDBJ databases">
        <title>Roseateles sp. DJS-2-20 16S ribosomal RNA gene Genome sequencing and assembly.</title>
        <authorList>
            <person name="Woo H."/>
        </authorList>
    </citation>
    <scope>NUCLEOTIDE SEQUENCE [LARGE SCALE GENOMIC DNA]</scope>
    <source>
        <strain evidence="2 3">DJS-2-20</strain>
    </source>
</reference>
<proteinExistence type="predicted"/>
<sequence length="235" mass="26558">MESKLPPGQRAVEAFHRFGLTPFAKRFPRQTHSRSLEVCGHVQQVLQLQDVFEGLERAEVQSDFHCVTTWSVRSLRWEGVRFSDLYWQVLHPQARHDPDATLVAMRGQDGARTALPLEDLLAPEVLLADRLNGEPLTMDHGAPLRLVVPGHYGYKSMKYLCRLEFRRPQEGYAVSGLRFMDHPRARVALEERGRALPGWLLRWLYRPLIASTVATFARAATGPAPLNSGAGEGQR</sequence>